<dbReference type="InterPro" id="IPR001387">
    <property type="entry name" value="Cro/C1-type_HTH"/>
</dbReference>
<dbReference type="Pfam" id="PF01381">
    <property type="entry name" value="HTH_3"/>
    <property type="match status" value="1"/>
</dbReference>
<gene>
    <name evidence="2" type="ORF">F1654_10645</name>
</gene>
<dbReference type="PROSITE" id="PS50943">
    <property type="entry name" value="HTH_CROC1"/>
    <property type="match status" value="1"/>
</dbReference>
<name>A0A5M6ZDJ2_9PROT</name>
<dbReference type="AlphaFoldDB" id="A0A5M6ZDJ2"/>
<organism evidence="2 3">
    <name type="scientific">Alkalicaulis satelles</name>
    <dbReference type="NCBI Taxonomy" id="2609175"/>
    <lineage>
        <taxon>Bacteria</taxon>
        <taxon>Pseudomonadati</taxon>
        <taxon>Pseudomonadota</taxon>
        <taxon>Alphaproteobacteria</taxon>
        <taxon>Maricaulales</taxon>
        <taxon>Maricaulaceae</taxon>
        <taxon>Alkalicaulis</taxon>
    </lineage>
</organism>
<feature type="domain" description="HTH cro/C1-type" evidence="1">
    <location>
        <begin position="18"/>
        <end position="72"/>
    </location>
</feature>
<dbReference type="InterPro" id="IPR010982">
    <property type="entry name" value="Lambda_DNA-bd_dom_sf"/>
</dbReference>
<evidence type="ECO:0000313" key="2">
    <source>
        <dbReference type="EMBL" id="KAA5802280.1"/>
    </source>
</evidence>
<accession>A0A5M6ZDJ2</accession>
<proteinExistence type="predicted"/>
<dbReference type="SMART" id="SM00530">
    <property type="entry name" value="HTH_XRE"/>
    <property type="match status" value="1"/>
</dbReference>
<dbReference type="Gene3D" id="1.10.260.40">
    <property type="entry name" value="lambda repressor-like DNA-binding domains"/>
    <property type="match status" value="1"/>
</dbReference>
<sequence>MPVRQAPSYIDQYVGRRLKLRRNMLSLSQQNLAEALGVTFRQVQKYENGRNRIGAGRLFELAGILDVEVAFFYEGLIRRPSKDSPDDATLRKLLETRDGVDIARAFLAIDSPAVRRQLIGLARALGQSAS</sequence>
<dbReference type="EMBL" id="VWOJ01000003">
    <property type="protein sequence ID" value="KAA5802280.1"/>
    <property type="molecule type" value="Genomic_DNA"/>
</dbReference>
<evidence type="ECO:0000313" key="3">
    <source>
        <dbReference type="Proteomes" id="UP000325122"/>
    </source>
</evidence>
<comment type="caution">
    <text evidence="2">The sequence shown here is derived from an EMBL/GenBank/DDBJ whole genome shotgun (WGS) entry which is preliminary data.</text>
</comment>
<protein>
    <submittedName>
        <fullName evidence="2">Helix-turn-helix transcriptional regulator</fullName>
    </submittedName>
</protein>
<reference evidence="2 3" key="1">
    <citation type="submission" date="2019-09" db="EMBL/GenBank/DDBJ databases">
        <authorList>
            <person name="Kevbrin V."/>
            <person name="Grouzdev D.S."/>
        </authorList>
    </citation>
    <scope>NUCLEOTIDE SEQUENCE [LARGE SCALE GENOMIC DNA]</scope>
    <source>
        <strain evidence="2 3">G-192</strain>
    </source>
</reference>
<dbReference type="CDD" id="cd00093">
    <property type="entry name" value="HTH_XRE"/>
    <property type="match status" value="1"/>
</dbReference>
<evidence type="ECO:0000259" key="1">
    <source>
        <dbReference type="PROSITE" id="PS50943"/>
    </source>
</evidence>
<keyword evidence="3" id="KW-1185">Reference proteome</keyword>
<dbReference type="SUPFAM" id="SSF47413">
    <property type="entry name" value="lambda repressor-like DNA-binding domains"/>
    <property type="match status" value="1"/>
</dbReference>
<dbReference type="GO" id="GO:0003677">
    <property type="term" value="F:DNA binding"/>
    <property type="evidence" value="ECO:0007669"/>
    <property type="project" value="InterPro"/>
</dbReference>
<dbReference type="Proteomes" id="UP000325122">
    <property type="component" value="Unassembled WGS sequence"/>
</dbReference>
<dbReference type="RefSeq" id="WP_150023531.1">
    <property type="nucleotide sequence ID" value="NZ_VWOJ01000003.1"/>
</dbReference>